<dbReference type="STRING" id="1160497.A0A1L9V615"/>
<evidence type="ECO:0000256" key="3">
    <source>
        <dbReference type="ARBA" id="ARBA00022723"/>
    </source>
</evidence>
<dbReference type="GO" id="GO:0008299">
    <property type="term" value="P:isoprenoid biosynthetic process"/>
    <property type="evidence" value="ECO:0007669"/>
    <property type="project" value="UniProtKB-KW"/>
</dbReference>
<evidence type="ECO:0000313" key="7">
    <source>
        <dbReference type="Proteomes" id="UP000184300"/>
    </source>
</evidence>
<comment type="pathway">
    <text evidence="1">Secondary metabolite biosynthesis.</text>
</comment>
<keyword evidence="5" id="KW-0414">Isoprene biosynthesis</keyword>
<gene>
    <name evidence="6" type="ORF">ASPGLDRAFT_70108</name>
</gene>
<proteinExistence type="predicted"/>
<dbReference type="Proteomes" id="UP000184300">
    <property type="component" value="Unassembled WGS sequence"/>
</dbReference>
<dbReference type="InterPro" id="IPR000092">
    <property type="entry name" value="Polyprenyl_synt"/>
</dbReference>
<protein>
    <submittedName>
        <fullName evidence="6">Uncharacterized protein</fullName>
    </submittedName>
</protein>
<dbReference type="AlphaFoldDB" id="A0A1L9V615"/>
<evidence type="ECO:0000256" key="1">
    <source>
        <dbReference type="ARBA" id="ARBA00005179"/>
    </source>
</evidence>
<evidence type="ECO:0000256" key="4">
    <source>
        <dbReference type="ARBA" id="ARBA00022842"/>
    </source>
</evidence>
<sequence>MVLGQGQTINSANFLLIQAVDQVRQLEDEQCLQIYLEKMQNLFTGQSFDLYWTQQGKCPSHEEYMEIIRQKTSGLLRLLARLIIQKASALHHRNIPLESLTIKLGEYFQIRDDYKSLTETYTGQKGFCEDLDGGKFSFPLIHALTSLPKDFQLHALLQQSRDAKGLDVPQKHMEYIVRTLQGLMGEITDQIRLIGNDKKCPNWVLRLLVHRLAV</sequence>
<keyword evidence="2" id="KW-0808">Transferase</keyword>
<name>A0A1L9V615_ASPGL</name>
<keyword evidence="7" id="KW-1185">Reference proteome</keyword>
<dbReference type="GO" id="GO:0046165">
    <property type="term" value="P:alcohol biosynthetic process"/>
    <property type="evidence" value="ECO:0007669"/>
    <property type="project" value="UniProtKB-ARBA"/>
</dbReference>
<reference evidence="7" key="1">
    <citation type="journal article" date="2017" name="Genome Biol.">
        <title>Comparative genomics reveals high biological diversity and specific adaptations in the industrially and medically important fungal genus Aspergillus.</title>
        <authorList>
            <person name="de Vries R.P."/>
            <person name="Riley R."/>
            <person name="Wiebenga A."/>
            <person name="Aguilar-Osorio G."/>
            <person name="Amillis S."/>
            <person name="Uchima C.A."/>
            <person name="Anderluh G."/>
            <person name="Asadollahi M."/>
            <person name="Askin M."/>
            <person name="Barry K."/>
            <person name="Battaglia E."/>
            <person name="Bayram O."/>
            <person name="Benocci T."/>
            <person name="Braus-Stromeyer S.A."/>
            <person name="Caldana C."/>
            <person name="Canovas D."/>
            <person name="Cerqueira G.C."/>
            <person name="Chen F."/>
            <person name="Chen W."/>
            <person name="Choi C."/>
            <person name="Clum A."/>
            <person name="Dos Santos R.A."/>
            <person name="Damasio A.R."/>
            <person name="Diallinas G."/>
            <person name="Emri T."/>
            <person name="Fekete E."/>
            <person name="Flipphi M."/>
            <person name="Freyberg S."/>
            <person name="Gallo A."/>
            <person name="Gournas C."/>
            <person name="Habgood R."/>
            <person name="Hainaut M."/>
            <person name="Harispe M.L."/>
            <person name="Henrissat B."/>
            <person name="Hilden K.S."/>
            <person name="Hope R."/>
            <person name="Hossain A."/>
            <person name="Karabika E."/>
            <person name="Karaffa L."/>
            <person name="Karanyi Z."/>
            <person name="Krasevec N."/>
            <person name="Kuo A."/>
            <person name="Kusch H."/>
            <person name="LaButti K."/>
            <person name="Lagendijk E.L."/>
            <person name="Lapidus A."/>
            <person name="Levasseur A."/>
            <person name="Lindquist E."/>
            <person name="Lipzen A."/>
            <person name="Logrieco A.F."/>
            <person name="MacCabe A."/>
            <person name="Maekelae M.R."/>
            <person name="Malavazi I."/>
            <person name="Melin P."/>
            <person name="Meyer V."/>
            <person name="Mielnichuk N."/>
            <person name="Miskei M."/>
            <person name="Molnar A.P."/>
            <person name="Mule G."/>
            <person name="Ngan C.Y."/>
            <person name="Orejas M."/>
            <person name="Orosz E."/>
            <person name="Ouedraogo J.P."/>
            <person name="Overkamp K.M."/>
            <person name="Park H.-S."/>
            <person name="Perrone G."/>
            <person name="Piumi F."/>
            <person name="Punt P.J."/>
            <person name="Ram A.F."/>
            <person name="Ramon A."/>
            <person name="Rauscher S."/>
            <person name="Record E."/>
            <person name="Riano-Pachon D.M."/>
            <person name="Robert V."/>
            <person name="Roehrig J."/>
            <person name="Ruller R."/>
            <person name="Salamov A."/>
            <person name="Salih N.S."/>
            <person name="Samson R.A."/>
            <person name="Sandor E."/>
            <person name="Sanguinetti M."/>
            <person name="Schuetze T."/>
            <person name="Sepcic K."/>
            <person name="Shelest E."/>
            <person name="Sherlock G."/>
            <person name="Sophianopoulou V."/>
            <person name="Squina F.M."/>
            <person name="Sun H."/>
            <person name="Susca A."/>
            <person name="Todd R.B."/>
            <person name="Tsang A."/>
            <person name="Unkles S.E."/>
            <person name="van de Wiele N."/>
            <person name="van Rossen-Uffink D."/>
            <person name="Oliveira J.V."/>
            <person name="Vesth T.C."/>
            <person name="Visser J."/>
            <person name="Yu J.-H."/>
            <person name="Zhou M."/>
            <person name="Andersen M.R."/>
            <person name="Archer D.B."/>
            <person name="Baker S.E."/>
            <person name="Benoit I."/>
            <person name="Brakhage A.A."/>
            <person name="Braus G.H."/>
            <person name="Fischer R."/>
            <person name="Frisvad J.C."/>
            <person name="Goldman G.H."/>
            <person name="Houbraken J."/>
            <person name="Oakley B."/>
            <person name="Pocsi I."/>
            <person name="Scazzocchio C."/>
            <person name="Seiboth B."/>
            <person name="vanKuyk P.A."/>
            <person name="Wortman J."/>
            <person name="Dyer P.S."/>
            <person name="Grigoriev I.V."/>
        </authorList>
    </citation>
    <scope>NUCLEOTIDE SEQUENCE [LARGE SCALE GENOMIC DNA]</scope>
    <source>
        <strain evidence="7">CBS 516.65</strain>
    </source>
</reference>
<dbReference type="GeneID" id="34465702"/>
<dbReference type="SUPFAM" id="SSF48576">
    <property type="entry name" value="Terpenoid synthases"/>
    <property type="match status" value="1"/>
</dbReference>
<evidence type="ECO:0000313" key="6">
    <source>
        <dbReference type="EMBL" id="OJJ79377.1"/>
    </source>
</evidence>
<dbReference type="OrthoDB" id="6921389at2759"/>
<dbReference type="RefSeq" id="XP_022396075.1">
    <property type="nucleotide sequence ID" value="XM_022549442.1"/>
</dbReference>
<dbReference type="GO" id="GO:0046872">
    <property type="term" value="F:metal ion binding"/>
    <property type="evidence" value="ECO:0007669"/>
    <property type="project" value="UniProtKB-KW"/>
</dbReference>
<dbReference type="PANTHER" id="PTHR12001">
    <property type="entry name" value="GERANYLGERANYL PYROPHOSPHATE SYNTHASE"/>
    <property type="match status" value="1"/>
</dbReference>
<dbReference type="PANTHER" id="PTHR12001:SF72">
    <property type="entry name" value="THIJ_PFPI FAMILY PROTEIN (AFU_ORTHOLOGUE AFUA_3G01210)-RELATED"/>
    <property type="match status" value="1"/>
</dbReference>
<dbReference type="Gene3D" id="1.10.600.10">
    <property type="entry name" value="Farnesyl Diphosphate Synthase"/>
    <property type="match status" value="1"/>
</dbReference>
<evidence type="ECO:0000256" key="5">
    <source>
        <dbReference type="ARBA" id="ARBA00023229"/>
    </source>
</evidence>
<dbReference type="InterPro" id="IPR008949">
    <property type="entry name" value="Isoprenoid_synthase_dom_sf"/>
</dbReference>
<organism evidence="6 7">
    <name type="scientific">Aspergillus glaucus CBS 516.65</name>
    <dbReference type="NCBI Taxonomy" id="1160497"/>
    <lineage>
        <taxon>Eukaryota</taxon>
        <taxon>Fungi</taxon>
        <taxon>Dikarya</taxon>
        <taxon>Ascomycota</taxon>
        <taxon>Pezizomycotina</taxon>
        <taxon>Eurotiomycetes</taxon>
        <taxon>Eurotiomycetidae</taxon>
        <taxon>Eurotiales</taxon>
        <taxon>Aspergillaceae</taxon>
        <taxon>Aspergillus</taxon>
        <taxon>Aspergillus subgen. Aspergillus</taxon>
    </lineage>
</organism>
<dbReference type="Pfam" id="PF00348">
    <property type="entry name" value="polyprenyl_synt"/>
    <property type="match status" value="1"/>
</dbReference>
<evidence type="ECO:0000256" key="2">
    <source>
        <dbReference type="ARBA" id="ARBA00022679"/>
    </source>
</evidence>
<dbReference type="VEuPathDB" id="FungiDB:ASPGLDRAFT_70108"/>
<dbReference type="EMBL" id="KV878918">
    <property type="protein sequence ID" value="OJJ79377.1"/>
    <property type="molecule type" value="Genomic_DNA"/>
</dbReference>
<keyword evidence="3" id="KW-0479">Metal-binding</keyword>
<accession>A0A1L9V615</accession>
<keyword evidence="4" id="KW-0460">Magnesium</keyword>
<dbReference type="GO" id="GO:0043386">
    <property type="term" value="P:mycotoxin biosynthetic process"/>
    <property type="evidence" value="ECO:0007669"/>
    <property type="project" value="UniProtKB-ARBA"/>
</dbReference>
<dbReference type="GO" id="GO:0004659">
    <property type="term" value="F:prenyltransferase activity"/>
    <property type="evidence" value="ECO:0007669"/>
    <property type="project" value="InterPro"/>
</dbReference>